<gene>
    <name evidence="2" type="ORF">AYO21_01188</name>
</gene>
<evidence type="ECO:0000313" key="2">
    <source>
        <dbReference type="EMBL" id="OAG44698.1"/>
    </source>
</evidence>
<keyword evidence="3" id="KW-1185">Reference proteome</keyword>
<dbReference type="Proteomes" id="UP000077002">
    <property type="component" value="Unassembled WGS sequence"/>
</dbReference>
<feature type="region of interest" description="Disordered" evidence="1">
    <location>
        <begin position="1"/>
        <end position="25"/>
    </location>
</feature>
<feature type="compositionally biased region" description="Gly residues" evidence="1">
    <location>
        <begin position="1"/>
        <end position="10"/>
    </location>
</feature>
<comment type="caution">
    <text evidence="2">The sequence shown here is derived from an EMBL/GenBank/DDBJ whole genome shotgun (WGS) entry which is preliminary data.</text>
</comment>
<dbReference type="EMBL" id="LVKK01000004">
    <property type="protein sequence ID" value="OAG44698.1"/>
    <property type="molecule type" value="Genomic_DNA"/>
</dbReference>
<feature type="region of interest" description="Disordered" evidence="1">
    <location>
        <begin position="145"/>
        <end position="177"/>
    </location>
</feature>
<evidence type="ECO:0000256" key="1">
    <source>
        <dbReference type="SAM" id="MobiDB-lite"/>
    </source>
</evidence>
<protein>
    <submittedName>
        <fullName evidence="2">Uncharacterized protein</fullName>
    </submittedName>
</protein>
<dbReference type="GeneID" id="34596368"/>
<feature type="compositionally biased region" description="Polar residues" evidence="1">
    <location>
        <begin position="241"/>
        <end position="266"/>
    </location>
</feature>
<name>A0A177FKA5_9EURO</name>
<proteinExistence type="predicted"/>
<dbReference type="OrthoDB" id="4161301at2759"/>
<reference evidence="2 3" key="1">
    <citation type="submission" date="2016-03" db="EMBL/GenBank/DDBJ databases">
        <title>Draft genome sequence of the Fonsecaea monophora CBS 269.37.</title>
        <authorList>
            <person name="Bombassaro A."/>
            <person name="Vinicius W.A."/>
            <person name="De Hoog S."/>
            <person name="Sun J."/>
            <person name="Souza E.M."/>
            <person name="Raittz R.T."/>
            <person name="Costa F."/>
            <person name="Leao A.C."/>
            <person name="Tadra-Sfeir M.Z."/>
            <person name="Baura V."/>
            <person name="Balsanelli E."/>
            <person name="Pedrosa F.O."/>
            <person name="Moreno L.F."/>
            <person name="Steffens M.B."/>
            <person name="Xi L."/>
            <person name="Bocca A.L."/>
            <person name="Felipe M.S."/>
            <person name="Teixeira M."/>
            <person name="Telles Filho F.Q."/>
            <person name="Azevedo C.M."/>
            <person name="Gomes R."/>
            <person name="Vicente V.A."/>
        </authorList>
    </citation>
    <scope>NUCLEOTIDE SEQUENCE [LARGE SCALE GENOMIC DNA]</scope>
    <source>
        <strain evidence="2 3">CBS 269.37</strain>
    </source>
</reference>
<dbReference type="AlphaFoldDB" id="A0A177FKA5"/>
<accession>A0A177FKA5</accession>
<feature type="region of interest" description="Disordered" evidence="1">
    <location>
        <begin position="231"/>
        <end position="268"/>
    </location>
</feature>
<feature type="compositionally biased region" description="Low complexity" evidence="1">
    <location>
        <begin position="167"/>
        <end position="177"/>
    </location>
</feature>
<evidence type="ECO:0000313" key="3">
    <source>
        <dbReference type="Proteomes" id="UP000077002"/>
    </source>
</evidence>
<dbReference type="RefSeq" id="XP_022516650.1">
    <property type="nucleotide sequence ID" value="XM_022651172.1"/>
</dbReference>
<organism evidence="2 3">
    <name type="scientific">Fonsecaea monophora</name>
    <dbReference type="NCBI Taxonomy" id="254056"/>
    <lineage>
        <taxon>Eukaryota</taxon>
        <taxon>Fungi</taxon>
        <taxon>Dikarya</taxon>
        <taxon>Ascomycota</taxon>
        <taxon>Pezizomycotina</taxon>
        <taxon>Eurotiomycetes</taxon>
        <taxon>Chaetothyriomycetidae</taxon>
        <taxon>Chaetothyriales</taxon>
        <taxon>Herpotrichiellaceae</taxon>
        <taxon>Fonsecaea</taxon>
    </lineage>
</organism>
<sequence>MAESPLGGGHQYHSHEAGSPINCPSGCKLRHKPGTDLNQASCDCEEGYYDREQRVFYTGSEVRDKKSRETRQQYLERIEGTDADPKKNNQGDYFLPGDGIRYEVLRSMKEEIFGERAQIWKHELNGQPGWLIRADRRGHYAWPLTSSQDHHWTPPAAKSESGHSRSSETTSRSTASHLSSWTVWDQADLRLPCRPDDYKVRNAISAAGPSYTQVDETFDLAGIGSVFPANPQGNLHAPGMTPQSNAPSSEARSHAISRQSTAQPGQDWQAEAQDIQDFSQRLDDDIKVLQLLLQAMLLSNLPQQESEQEFARRYSEQDYTPCEYHQRAIWNTQMEIANAARACHVQHRQPPCQIHRLPPIIFIDAQNKISHFHIENITTSPALKNSLECQFPDVGLVKVKRGEFAIRRRGELMDVDMSSPFHEWFVPGGEYNMSFVFDAEEERTATCPSCHARSDAAPGDETQW</sequence>